<dbReference type="Proteomes" id="UP000826300">
    <property type="component" value="Chromosome"/>
</dbReference>
<dbReference type="EMBL" id="CP069370">
    <property type="protein sequence ID" value="QYZ69259.1"/>
    <property type="molecule type" value="Genomic_DNA"/>
</dbReference>
<evidence type="ECO:0000313" key="2">
    <source>
        <dbReference type="EMBL" id="QYZ69259.1"/>
    </source>
</evidence>
<dbReference type="KEGG" id="nsm:JO391_16185"/>
<protein>
    <submittedName>
        <fullName evidence="2">Uncharacterized protein</fullName>
    </submittedName>
</protein>
<sequence>MTDSIEDFLAPLARLAEDAPGIEGLVIWAEDGAWPASDTPTEALEAEEIAFYAEGLLLEGFGMAWDILALPDDPEEQLAVRLMVWQGAAPPPPAAPKPWITLDRKERPAR</sequence>
<accession>A0A8G0ZRR9</accession>
<feature type="region of interest" description="Disordered" evidence="1">
    <location>
        <begin position="89"/>
        <end position="110"/>
    </location>
</feature>
<organism evidence="2 3">
    <name type="scientific">Neotabrizicola shimadae</name>
    <dbReference type="NCBI Taxonomy" id="2807096"/>
    <lineage>
        <taxon>Bacteria</taxon>
        <taxon>Pseudomonadati</taxon>
        <taxon>Pseudomonadota</taxon>
        <taxon>Alphaproteobacteria</taxon>
        <taxon>Rhodobacterales</taxon>
        <taxon>Paracoccaceae</taxon>
        <taxon>Neotabrizicola</taxon>
    </lineage>
</organism>
<reference evidence="2" key="1">
    <citation type="submission" date="2021-02" db="EMBL/GenBank/DDBJ databases">
        <title>Rhodobacter shimadae sp. nov., an aerobic anoxygenic phototrophic bacterium isolated from a hot spring.</title>
        <authorList>
            <person name="Muramatsu S."/>
            <person name="Haruta S."/>
            <person name="Hirose S."/>
            <person name="Hanada S."/>
        </authorList>
    </citation>
    <scope>NUCLEOTIDE SEQUENCE</scope>
    <source>
        <strain evidence="2">N10</strain>
    </source>
</reference>
<evidence type="ECO:0000313" key="3">
    <source>
        <dbReference type="Proteomes" id="UP000826300"/>
    </source>
</evidence>
<keyword evidence="3" id="KW-1185">Reference proteome</keyword>
<dbReference type="RefSeq" id="WP_220661479.1">
    <property type="nucleotide sequence ID" value="NZ_CP069370.1"/>
</dbReference>
<name>A0A8G0ZRR9_9RHOB</name>
<gene>
    <name evidence="2" type="ORF">JO391_16185</name>
</gene>
<proteinExistence type="predicted"/>
<dbReference type="AlphaFoldDB" id="A0A8G0ZRR9"/>
<evidence type="ECO:0000256" key="1">
    <source>
        <dbReference type="SAM" id="MobiDB-lite"/>
    </source>
</evidence>